<name>A0ABR3PV86_9TREE</name>
<proteinExistence type="inferred from homology"/>
<keyword evidence="2 4" id="KW-0689">Ribosomal protein</keyword>
<dbReference type="InterPro" id="IPR049633">
    <property type="entry name" value="Ribosomal_eL6_CS"/>
</dbReference>
<dbReference type="RefSeq" id="XP_069206283.1">
    <property type="nucleotide sequence ID" value="XM_069356442.1"/>
</dbReference>
<dbReference type="CDD" id="cd13156">
    <property type="entry name" value="KOW_RPL6"/>
    <property type="match status" value="1"/>
</dbReference>
<dbReference type="EMBL" id="JBBXJM010000006">
    <property type="protein sequence ID" value="KAL1406339.1"/>
    <property type="molecule type" value="Genomic_DNA"/>
</dbReference>
<evidence type="ECO:0000313" key="5">
    <source>
        <dbReference type="EMBL" id="KAL1406339.1"/>
    </source>
</evidence>
<dbReference type="InterPro" id="IPR008991">
    <property type="entry name" value="Translation_prot_SH3-like_sf"/>
</dbReference>
<accession>A0ABR3PV86</accession>
<dbReference type="GeneID" id="95989081"/>
<evidence type="ECO:0000256" key="2">
    <source>
        <dbReference type="ARBA" id="ARBA00022980"/>
    </source>
</evidence>
<gene>
    <name evidence="5" type="primary">RPL6</name>
    <name evidence="5" type="ORF">Q8F55_008038</name>
</gene>
<reference evidence="5 6" key="1">
    <citation type="submission" date="2023-08" db="EMBL/GenBank/DDBJ databases">
        <title>Annotated Genome Sequence of Vanrija albida AlHP1.</title>
        <authorList>
            <person name="Herzog R."/>
        </authorList>
    </citation>
    <scope>NUCLEOTIDE SEQUENCE [LARGE SCALE GENOMIC DNA]</scope>
    <source>
        <strain evidence="5 6">AlHP1</strain>
    </source>
</reference>
<dbReference type="GO" id="GO:0005840">
    <property type="term" value="C:ribosome"/>
    <property type="evidence" value="ECO:0007669"/>
    <property type="project" value="UniProtKB-KW"/>
</dbReference>
<dbReference type="PROSITE" id="PS01170">
    <property type="entry name" value="RIBOSOMAL_L6E"/>
    <property type="match status" value="1"/>
</dbReference>
<dbReference type="PANTHER" id="PTHR10715:SF0">
    <property type="entry name" value="LARGE RIBOSOMAL SUBUNIT PROTEIN EL6"/>
    <property type="match status" value="1"/>
</dbReference>
<dbReference type="Pfam" id="PF01159">
    <property type="entry name" value="Ribosomal_L6e"/>
    <property type="match status" value="1"/>
</dbReference>
<sequence>MPILKSPLQFRGLVVHSYSQVQSSQTPTTIKSLDTTKMARSAPISRNVGRLSRSQVAAKRGLFKGKKTATAPAKTEAPATVEKTVGGKANGGKRVIPTAKASKYYPTEDVRKPKVSRKAAGKAKLRASITPGTVLILLAGRFAGRRVVFLKQLDSGLLLVTGPFKLNGVPLRRVSQAYVIATSTKVDVAAVKVPESVNDAYFVKAKAAKASKEGQFFGEGEQKKAFPEEKKSEQKAVDASILAAVKKVDNLGKYLKASWGLSKSDRFHELKF</sequence>
<dbReference type="InterPro" id="IPR041997">
    <property type="entry name" value="Ribosomal_eL6_KOW"/>
</dbReference>
<keyword evidence="3 4" id="KW-0687">Ribonucleoprotein</keyword>
<dbReference type="InterPro" id="IPR000915">
    <property type="entry name" value="60S_ribosomal_eL6"/>
</dbReference>
<organism evidence="5 6">
    <name type="scientific">Vanrija albida</name>
    <dbReference type="NCBI Taxonomy" id="181172"/>
    <lineage>
        <taxon>Eukaryota</taxon>
        <taxon>Fungi</taxon>
        <taxon>Dikarya</taxon>
        <taxon>Basidiomycota</taxon>
        <taxon>Agaricomycotina</taxon>
        <taxon>Tremellomycetes</taxon>
        <taxon>Trichosporonales</taxon>
        <taxon>Trichosporonaceae</taxon>
        <taxon>Vanrija</taxon>
    </lineage>
</organism>
<dbReference type="InterPro" id="IPR014722">
    <property type="entry name" value="Rib_uL2_dom2"/>
</dbReference>
<dbReference type="PANTHER" id="PTHR10715">
    <property type="entry name" value="60S RIBOSOMAL PROTEIN L6"/>
    <property type="match status" value="1"/>
</dbReference>
<evidence type="ECO:0000256" key="3">
    <source>
        <dbReference type="ARBA" id="ARBA00023274"/>
    </source>
</evidence>
<comment type="similarity">
    <text evidence="1 4">Belongs to the eukaryotic ribosomal protein eL6 family.</text>
</comment>
<dbReference type="SUPFAM" id="SSF50104">
    <property type="entry name" value="Translation proteins SH3-like domain"/>
    <property type="match status" value="1"/>
</dbReference>
<comment type="caution">
    <text evidence="5">The sequence shown here is derived from an EMBL/GenBank/DDBJ whole genome shotgun (WGS) entry which is preliminary data.</text>
</comment>
<evidence type="ECO:0000313" key="6">
    <source>
        <dbReference type="Proteomes" id="UP001565368"/>
    </source>
</evidence>
<dbReference type="Gene3D" id="2.30.30.30">
    <property type="match status" value="1"/>
</dbReference>
<protein>
    <recommendedName>
        <fullName evidence="4">60S ribosomal protein L6</fullName>
    </recommendedName>
</protein>
<evidence type="ECO:0000256" key="4">
    <source>
        <dbReference type="RuleBase" id="RU000662"/>
    </source>
</evidence>
<evidence type="ECO:0000256" key="1">
    <source>
        <dbReference type="ARBA" id="ARBA00010592"/>
    </source>
</evidence>
<keyword evidence="6" id="KW-1185">Reference proteome</keyword>
<dbReference type="Proteomes" id="UP001565368">
    <property type="component" value="Unassembled WGS sequence"/>
</dbReference>